<evidence type="ECO:0000313" key="1">
    <source>
        <dbReference type="EMBL" id="GME92020.1"/>
    </source>
</evidence>
<proteinExistence type="predicted"/>
<evidence type="ECO:0000313" key="2">
    <source>
        <dbReference type="Proteomes" id="UP001165064"/>
    </source>
</evidence>
<protein>
    <submittedName>
        <fullName evidence="1">Unnamed protein product</fullName>
    </submittedName>
</protein>
<accession>A0ACB5TND5</accession>
<dbReference type="Proteomes" id="UP001165064">
    <property type="component" value="Unassembled WGS sequence"/>
</dbReference>
<name>A0ACB5TND5_AMBMO</name>
<comment type="caution">
    <text evidence="1">The sequence shown here is derived from an EMBL/GenBank/DDBJ whole genome shotgun (WGS) entry which is preliminary data.</text>
</comment>
<dbReference type="EMBL" id="BSXS01008271">
    <property type="protein sequence ID" value="GME92020.1"/>
    <property type="molecule type" value="Genomic_DNA"/>
</dbReference>
<organism evidence="1 2">
    <name type="scientific">Ambrosiozyma monospora</name>
    <name type="common">Yeast</name>
    <name type="synonym">Endomycopsis monosporus</name>
    <dbReference type="NCBI Taxonomy" id="43982"/>
    <lineage>
        <taxon>Eukaryota</taxon>
        <taxon>Fungi</taxon>
        <taxon>Dikarya</taxon>
        <taxon>Ascomycota</taxon>
        <taxon>Saccharomycotina</taxon>
        <taxon>Pichiomycetes</taxon>
        <taxon>Pichiales</taxon>
        <taxon>Pichiaceae</taxon>
        <taxon>Ambrosiozyma</taxon>
    </lineage>
</organism>
<gene>
    <name evidence="1" type="ORF">Amon02_000901900</name>
</gene>
<keyword evidence="2" id="KW-1185">Reference proteome</keyword>
<sequence length="260" mass="28889">MQLNLKTITAVLATLSLVSADDNSAIASPDSAVVKLTQDTFEQYIKSNPLVLAEFFAPWCGHCKRLGPEFSSAADKLAEKDIKLAQIDCTEERDLCADFGIRGYPTLKVFRGEGEPSDYQGQREANAIYNYMLKQASPPVTSTEDSAEILEVVSDAADPVIVQVLPSGVTKNNETFYDVANSLRDSYTFISTSNADYVKKYTKKSNPTYVLFRPEESADDASVYSGKEFDEEHLKEFIEVESKPLFGEINGYHYQVGQRI</sequence>
<reference evidence="1" key="1">
    <citation type="submission" date="2023-04" db="EMBL/GenBank/DDBJ databases">
        <title>Ambrosiozyma monospora NBRC 10751.</title>
        <authorList>
            <person name="Ichikawa N."/>
            <person name="Sato H."/>
            <person name="Tonouchi N."/>
        </authorList>
    </citation>
    <scope>NUCLEOTIDE SEQUENCE</scope>
    <source>
        <strain evidence="1">NBRC 10751</strain>
    </source>
</reference>